<dbReference type="Pfam" id="PF04928">
    <property type="entry name" value="PAP_central"/>
    <property type="match status" value="1"/>
</dbReference>
<dbReference type="SUPFAM" id="SSF55003">
    <property type="entry name" value="PAP/Archaeal CCA-adding enzyme, C-terminal domain"/>
    <property type="match status" value="1"/>
</dbReference>
<dbReference type="Pfam" id="PF04926">
    <property type="entry name" value="PAP_RNA-bind"/>
    <property type="match status" value="2"/>
</dbReference>
<keyword evidence="12" id="KW-1185">Reference proteome</keyword>
<keyword evidence="8" id="KW-0539">Nucleus</keyword>
<evidence type="ECO:0000256" key="1">
    <source>
        <dbReference type="ARBA" id="ARBA00004123"/>
    </source>
</evidence>
<evidence type="ECO:0000256" key="5">
    <source>
        <dbReference type="ARBA" id="ARBA00022679"/>
    </source>
</evidence>
<dbReference type="InterPro" id="IPR007010">
    <property type="entry name" value="PolA_pol_RNA-bd_dom"/>
</dbReference>
<feature type="domain" description="Poly(A) polymerase central" evidence="10">
    <location>
        <begin position="1"/>
        <end position="38"/>
    </location>
</feature>
<comment type="subcellular location">
    <subcellularLocation>
        <location evidence="1">Nucleus</location>
    </subcellularLocation>
</comment>
<gene>
    <name evidence="11" type="ORF">MHBO_002657</name>
</gene>
<evidence type="ECO:0000256" key="3">
    <source>
        <dbReference type="ARBA" id="ARBA00012388"/>
    </source>
</evidence>
<evidence type="ECO:0000313" key="12">
    <source>
        <dbReference type="Proteomes" id="UP001439008"/>
    </source>
</evidence>
<sequence length="191" mass="22478">MPIITPSYPAQNSTYNVTFSTFAFLREEISRAREIFKSGKDDIFEKLIEANTFFKNHKHYFQISGTCFIEEDFTAWFGWIESRIRRFVGTLEEILYFKLVPFPQSFNHDLEKQKNISFFIGSKIIIDKNEIKHNRNNKRKKINIVPAVKAFVKHINDFNSKTEGMSVKVNYISKSKLPDFVFASNGKRKRD</sequence>
<feature type="domain" description="Poly(A) polymerase RNA-binding" evidence="9">
    <location>
        <begin position="52"/>
        <end position="114"/>
    </location>
</feature>
<comment type="similarity">
    <text evidence="2">Belongs to the poly(A) polymerase family.</text>
</comment>
<dbReference type="SUPFAM" id="SSF81631">
    <property type="entry name" value="PAP/OAS1 substrate-binding domain"/>
    <property type="match status" value="1"/>
</dbReference>
<dbReference type="Proteomes" id="UP001439008">
    <property type="component" value="Unassembled WGS sequence"/>
</dbReference>
<dbReference type="Gene3D" id="3.30.70.590">
    <property type="entry name" value="Poly(A) polymerase predicted RNA binding domain"/>
    <property type="match status" value="2"/>
</dbReference>
<feature type="domain" description="Poly(A) polymerase RNA-binding" evidence="9">
    <location>
        <begin position="130"/>
        <end position="190"/>
    </location>
</feature>
<evidence type="ECO:0000259" key="10">
    <source>
        <dbReference type="Pfam" id="PF04928"/>
    </source>
</evidence>
<dbReference type="InterPro" id="IPR011068">
    <property type="entry name" value="NuclTrfase_I-like_C"/>
</dbReference>
<dbReference type="EMBL" id="JBDODL010001057">
    <property type="protein sequence ID" value="MES1921059.1"/>
    <property type="molecule type" value="Genomic_DNA"/>
</dbReference>
<evidence type="ECO:0000259" key="9">
    <source>
        <dbReference type="Pfam" id="PF04926"/>
    </source>
</evidence>
<dbReference type="Gene3D" id="1.10.1410.10">
    <property type="match status" value="1"/>
</dbReference>
<keyword evidence="5" id="KW-0808">Transferase</keyword>
<evidence type="ECO:0000256" key="7">
    <source>
        <dbReference type="ARBA" id="ARBA00022840"/>
    </source>
</evidence>
<protein>
    <recommendedName>
        <fullName evidence="3">polynucleotide adenylyltransferase</fullName>
        <ecNumber evidence="3">2.7.7.19</ecNumber>
    </recommendedName>
</protein>
<dbReference type="InterPro" id="IPR007012">
    <property type="entry name" value="PolA_pol_cen_dom"/>
</dbReference>
<keyword evidence="6" id="KW-0547">Nucleotide-binding</keyword>
<dbReference type="PANTHER" id="PTHR10682:SF10">
    <property type="entry name" value="POLYNUCLEOTIDE ADENYLYLTRANSFERASE"/>
    <property type="match status" value="1"/>
</dbReference>
<keyword evidence="7" id="KW-0067">ATP-binding</keyword>
<comment type="caution">
    <text evidence="11">The sequence shown here is derived from an EMBL/GenBank/DDBJ whole genome shotgun (WGS) entry which is preliminary data.</text>
</comment>
<organism evidence="11 12">
    <name type="scientific">Bonamia ostreae</name>
    <dbReference type="NCBI Taxonomy" id="126728"/>
    <lineage>
        <taxon>Eukaryota</taxon>
        <taxon>Sar</taxon>
        <taxon>Rhizaria</taxon>
        <taxon>Endomyxa</taxon>
        <taxon>Ascetosporea</taxon>
        <taxon>Haplosporida</taxon>
        <taxon>Bonamia</taxon>
    </lineage>
</organism>
<accession>A0ABV2ANM8</accession>
<proteinExistence type="inferred from homology"/>
<evidence type="ECO:0000256" key="4">
    <source>
        <dbReference type="ARBA" id="ARBA00022664"/>
    </source>
</evidence>
<dbReference type="PANTHER" id="PTHR10682">
    <property type="entry name" value="POLY A POLYMERASE"/>
    <property type="match status" value="1"/>
</dbReference>
<reference evidence="11 12" key="1">
    <citation type="journal article" date="2024" name="BMC Biol.">
        <title>Comparative genomics of Ascetosporea gives new insight into the evolutionary basis for animal parasitism in Rhizaria.</title>
        <authorList>
            <person name="Hiltunen Thoren M."/>
            <person name="Onut-Brannstrom I."/>
            <person name="Alfjorden A."/>
            <person name="Peckova H."/>
            <person name="Swords F."/>
            <person name="Hooper C."/>
            <person name="Holzer A.S."/>
            <person name="Bass D."/>
            <person name="Burki F."/>
        </authorList>
    </citation>
    <scope>NUCLEOTIDE SEQUENCE [LARGE SCALE GENOMIC DNA]</scope>
    <source>
        <strain evidence="11">20-A016</strain>
    </source>
</reference>
<evidence type="ECO:0000256" key="2">
    <source>
        <dbReference type="ARBA" id="ARBA00010912"/>
    </source>
</evidence>
<keyword evidence="4" id="KW-0507">mRNA processing</keyword>
<evidence type="ECO:0000313" key="11">
    <source>
        <dbReference type="EMBL" id="MES1921059.1"/>
    </source>
</evidence>
<dbReference type="EC" id="2.7.7.19" evidence="3"/>
<evidence type="ECO:0000256" key="8">
    <source>
        <dbReference type="ARBA" id="ARBA00023242"/>
    </source>
</evidence>
<evidence type="ECO:0000256" key="6">
    <source>
        <dbReference type="ARBA" id="ARBA00022741"/>
    </source>
</evidence>
<name>A0ABV2ANM8_9EUKA</name>